<accession>A0A0R3X2Z8</accession>
<reference evidence="2 3" key="2">
    <citation type="submission" date="2018-11" db="EMBL/GenBank/DDBJ databases">
        <authorList>
            <consortium name="Pathogen Informatics"/>
        </authorList>
    </citation>
    <scope>NUCLEOTIDE SEQUENCE [LARGE SCALE GENOMIC DNA]</scope>
</reference>
<feature type="region of interest" description="Disordered" evidence="1">
    <location>
        <begin position="70"/>
        <end position="112"/>
    </location>
</feature>
<feature type="region of interest" description="Disordered" evidence="1">
    <location>
        <begin position="1"/>
        <end position="56"/>
    </location>
</feature>
<feature type="compositionally biased region" description="Low complexity" evidence="1">
    <location>
        <begin position="70"/>
        <end position="82"/>
    </location>
</feature>
<organism evidence="4">
    <name type="scientific">Hydatigena taeniaeformis</name>
    <name type="common">Feline tapeworm</name>
    <name type="synonym">Taenia taeniaeformis</name>
    <dbReference type="NCBI Taxonomy" id="6205"/>
    <lineage>
        <taxon>Eukaryota</taxon>
        <taxon>Metazoa</taxon>
        <taxon>Spiralia</taxon>
        <taxon>Lophotrochozoa</taxon>
        <taxon>Platyhelminthes</taxon>
        <taxon>Cestoda</taxon>
        <taxon>Eucestoda</taxon>
        <taxon>Cyclophyllidea</taxon>
        <taxon>Taeniidae</taxon>
        <taxon>Hydatigera</taxon>
    </lineage>
</organism>
<feature type="region of interest" description="Disordered" evidence="1">
    <location>
        <begin position="756"/>
        <end position="777"/>
    </location>
</feature>
<proteinExistence type="predicted"/>
<reference evidence="4" key="1">
    <citation type="submission" date="2017-02" db="UniProtKB">
        <authorList>
            <consortium name="WormBaseParasite"/>
        </authorList>
    </citation>
    <scope>IDENTIFICATION</scope>
</reference>
<evidence type="ECO:0000313" key="3">
    <source>
        <dbReference type="Proteomes" id="UP000274429"/>
    </source>
</evidence>
<protein>
    <submittedName>
        <fullName evidence="4">Mitogen-activated protein kinase kinase kinase 19</fullName>
    </submittedName>
</protein>
<evidence type="ECO:0000313" key="4">
    <source>
        <dbReference type="WBParaSite" id="TTAC_0000769501-mRNA-1"/>
    </source>
</evidence>
<feature type="compositionally biased region" description="Low complexity" evidence="1">
    <location>
        <begin position="28"/>
        <end position="39"/>
    </location>
</feature>
<keyword evidence="3" id="KW-1185">Reference proteome</keyword>
<dbReference type="OrthoDB" id="10285514at2759"/>
<dbReference type="AlphaFoldDB" id="A0A0R3X2Z8"/>
<name>A0A0R3X2Z8_HYDTA</name>
<sequence>MRASRVTAIKAKRPRKVSRKHVSHPRSRGSPTSGGTTKKGTTEPLAHESNTEKMPMPNIPKILVTLVESESWQSSSSTTQRRAPYTHSGDSMGTPGEATDTDEAVESGQMSDTLDSLECFTDPQSEMLSCNDNLRLKTQVYTTIGEVGRAYPAKVNPFTPSNSLYHKIKDTYLSDFKQNSHPTVHKCGVIPLSTKDGALPLSSHEELSWIGWNSANWHCQTTPQSTRQRNGEGVMTCLANKVDTRSIANRCNSLRHKHGFPSSQTQLYTMVDASGENDAMKVTHMSHAKPKEADLSETGSRAIISQATHTQASVNVKKEVEIGAGAECHQADREPSTVGSLSTLPPFTLPEHCTHQDCCDSPKIVCSPSHKPALAGVVTTERCNEKLTLPNDEVYLQRSELFTPEMNEYEDEKDDSTLCNDPLLILTSSEFVEIKNSTGIAPERMQRDLREDAVTIESQMPRKRMISIRTKTTIEDQKDQRTDTLDTSFYTTCLARKKCLMEERESNTASTQNYIPFSSTFVKQWSLSEESVHTTVELSPTYAMEIVITSPSSRLQQCIEKDIKAITPLTSVSVYSRTCQSAMKGEAFSAHPFNFPSHNQTTLQSGQPISLTSVSSFESELPLSGDSMATLACFKEKAERGDRLYDKIATCQSKELPSQALIHPKNENLASIKNMVEVYYDMSVCMTPAGSERRRSGSTAINVLVDLNQNTFSMADLDSSMITSEMDDITFVHDFQNVGSQKCGLKRMKRNEKCKRQIQSSQADPRRSRVLSTSKFTQKHSKMPRKIFYKASRGMQRKHQANRLPVLSLEGVAPEKIPHVGKEASTTTTETIRGSRGITEASKGIRCFKPLSRRSLSPFHLLPPKKTQSGLFDNHLAQFKRPSSWNSTIFTGPKRPFINCARIKKRQALAYEKKVHQLSAGRLLNENNNASTRIEGHWRLKWTQVELWCQNCNMMVKNTFSPYRIQSVNQFIQRMVKLTNYITLFHLFHSVLSSPITERRIAYFHQGDKVEGYEELNYVLPHVYTILYFHNQSISFKWKHYLGMKKKKTDGLTLLSPSIPPLVCLSIFPLLSNALCCQSLHVNSAPTACQQSSKSFIHLPNFDVISENQEDSVEVE</sequence>
<dbReference type="Proteomes" id="UP000274429">
    <property type="component" value="Unassembled WGS sequence"/>
</dbReference>
<gene>
    <name evidence="2" type="ORF">TTAC_LOCUS7680</name>
</gene>
<dbReference type="WBParaSite" id="TTAC_0000769501-mRNA-1">
    <property type="protein sequence ID" value="TTAC_0000769501-mRNA-1"/>
    <property type="gene ID" value="TTAC_0000769501"/>
</dbReference>
<evidence type="ECO:0000256" key="1">
    <source>
        <dbReference type="SAM" id="MobiDB-lite"/>
    </source>
</evidence>
<dbReference type="EMBL" id="UYWX01020394">
    <property type="protein sequence ID" value="VDM32103.1"/>
    <property type="molecule type" value="Genomic_DNA"/>
</dbReference>
<evidence type="ECO:0000313" key="2">
    <source>
        <dbReference type="EMBL" id="VDM32103.1"/>
    </source>
</evidence>
<feature type="compositionally biased region" description="Basic residues" evidence="1">
    <location>
        <begin position="10"/>
        <end position="27"/>
    </location>
</feature>